<organism evidence="1">
    <name type="scientific">Arundo donax</name>
    <name type="common">Giant reed</name>
    <name type="synonym">Donax arundinaceus</name>
    <dbReference type="NCBI Taxonomy" id="35708"/>
    <lineage>
        <taxon>Eukaryota</taxon>
        <taxon>Viridiplantae</taxon>
        <taxon>Streptophyta</taxon>
        <taxon>Embryophyta</taxon>
        <taxon>Tracheophyta</taxon>
        <taxon>Spermatophyta</taxon>
        <taxon>Magnoliopsida</taxon>
        <taxon>Liliopsida</taxon>
        <taxon>Poales</taxon>
        <taxon>Poaceae</taxon>
        <taxon>PACMAD clade</taxon>
        <taxon>Arundinoideae</taxon>
        <taxon>Arundineae</taxon>
        <taxon>Arundo</taxon>
    </lineage>
</organism>
<proteinExistence type="predicted"/>
<dbReference type="AlphaFoldDB" id="A0A0A9DPD2"/>
<accession>A0A0A9DPD2</accession>
<name>A0A0A9DPD2_ARUDO</name>
<protein>
    <submittedName>
        <fullName evidence="1">Uncharacterized protein</fullName>
    </submittedName>
</protein>
<reference evidence="1" key="2">
    <citation type="journal article" date="2015" name="Data Brief">
        <title>Shoot transcriptome of the giant reed, Arundo donax.</title>
        <authorList>
            <person name="Barrero R.A."/>
            <person name="Guerrero F.D."/>
            <person name="Moolhuijzen P."/>
            <person name="Goolsby J.A."/>
            <person name="Tidwell J."/>
            <person name="Bellgard S.E."/>
            <person name="Bellgard M.I."/>
        </authorList>
    </citation>
    <scope>NUCLEOTIDE SEQUENCE</scope>
    <source>
        <tissue evidence="1">Shoot tissue taken approximately 20 cm above the soil surface</tissue>
    </source>
</reference>
<sequence length="97" mass="10434">MHVWFMVMATEQAFSSCGTRPGPCSRPTGCAARMSLVTDETAASSSAAPSGCLSWRNRALYPPHTPTCISPRVHGRSSPRSFHLVSIQGTRRAQAQS</sequence>
<evidence type="ECO:0000313" key="1">
    <source>
        <dbReference type="EMBL" id="JAD90459.1"/>
    </source>
</evidence>
<reference evidence="1" key="1">
    <citation type="submission" date="2014-09" db="EMBL/GenBank/DDBJ databases">
        <authorList>
            <person name="Magalhaes I.L.F."/>
            <person name="Oliveira U."/>
            <person name="Santos F.R."/>
            <person name="Vidigal T.H.D.A."/>
            <person name="Brescovit A.D."/>
            <person name="Santos A.J."/>
        </authorList>
    </citation>
    <scope>NUCLEOTIDE SEQUENCE</scope>
    <source>
        <tissue evidence="1">Shoot tissue taken approximately 20 cm above the soil surface</tissue>
    </source>
</reference>
<dbReference type="EMBL" id="GBRH01207436">
    <property type="protein sequence ID" value="JAD90459.1"/>
    <property type="molecule type" value="Transcribed_RNA"/>
</dbReference>